<proteinExistence type="predicted"/>
<gene>
    <name evidence="2" type="ORF">G6M90_00g066310</name>
</gene>
<dbReference type="AlphaFoldDB" id="A0A7D5Z7J0"/>
<reference evidence="2 3" key="1">
    <citation type="submission" date="2020-07" db="EMBL/GenBank/DDBJ databases">
        <title>Telomere length de novo assembly of all 7 chromosomes of the fungus, Metarhizium brunneum, using a novel assembly pipeline.</title>
        <authorList>
            <person name="Saud z."/>
            <person name="Kortsinoglou A."/>
            <person name="Kouvelis V.N."/>
            <person name="Butt T.M."/>
        </authorList>
    </citation>
    <scope>NUCLEOTIDE SEQUENCE [LARGE SCALE GENOMIC DNA]</scope>
    <source>
        <strain evidence="2 3">4556</strain>
    </source>
</reference>
<feature type="chain" id="PRO_5028964272" evidence="1">
    <location>
        <begin position="16"/>
        <end position="115"/>
    </location>
</feature>
<keyword evidence="3" id="KW-1185">Reference proteome</keyword>
<evidence type="ECO:0000256" key="1">
    <source>
        <dbReference type="SAM" id="SignalP"/>
    </source>
</evidence>
<organism evidence="2 3">
    <name type="scientific">Metarhizium brunneum</name>
    <dbReference type="NCBI Taxonomy" id="500148"/>
    <lineage>
        <taxon>Eukaryota</taxon>
        <taxon>Fungi</taxon>
        <taxon>Dikarya</taxon>
        <taxon>Ascomycota</taxon>
        <taxon>Pezizomycotina</taxon>
        <taxon>Sordariomycetes</taxon>
        <taxon>Hypocreomycetidae</taxon>
        <taxon>Hypocreales</taxon>
        <taxon>Clavicipitaceae</taxon>
        <taxon>Metarhizium</taxon>
    </lineage>
</organism>
<dbReference type="Proteomes" id="UP000510686">
    <property type="component" value="Chromosome 3"/>
</dbReference>
<dbReference type="OrthoDB" id="3921198at2759"/>
<keyword evidence="1" id="KW-0732">Signal</keyword>
<sequence length="115" mass="12665">MIFGLLAMWTQYAYLEQLSVGITSLPGSQERGSLTKDAVSILLYQQAGQLLSDAIILSSLECVQACLLLGTYTLPIEASGSSYIYPILALKLAIQNGMHRQYSGTNMDDRRQYPI</sequence>
<evidence type="ECO:0000313" key="3">
    <source>
        <dbReference type="Proteomes" id="UP000510686"/>
    </source>
</evidence>
<dbReference type="CDD" id="cd12148">
    <property type="entry name" value="fungal_TF_MHR"/>
    <property type="match status" value="1"/>
</dbReference>
<dbReference type="EMBL" id="CP058934">
    <property type="protein sequence ID" value="QLI69388.1"/>
    <property type="molecule type" value="Genomic_DNA"/>
</dbReference>
<accession>A0A7D5Z7J0</accession>
<dbReference type="RefSeq" id="XP_014540142.1">
    <property type="nucleotide sequence ID" value="XM_014684656.1"/>
</dbReference>
<protein>
    <submittedName>
        <fullName evidence="2">Uncharacterized protein</fullName>
    </submittedName>
</protein>
<evidence type="ECO:0000313" key="2">
    <source>
        <dbReference type="EMBL" id="QLI69388.1"/>
    </source>
</evidence>
<dbReference type="KEGG" id="mbrn:26246951"/>
<dbReference type="GeneID" id="26246951"/>
<name>A0A7D5Z7J0_9HYPO</name>
<feature type="signal peptide" evidence="1">
    <location>
        <begin position="1"/>
        <end position="15"/>
    </location>
</feature>